<comment type="caution">
    <text evidence="2">The sequence shown here is derived from an EMBL/GenBank/DDBJ whole genome shotgun (WGS) entry which is preliminary data.</text>
</comment>
<proteinExistence type="predicted"/>
<evidence type="ECO:0000313" key="2">
    <source>
        <dbReference type="EMBL" id="MBK1789016.1"/>
    </source>
</evidence>
<keyword evidence="3" id="KW-1185">Reference proteome</keyword>
<evidence type="ECO:0000256" key="1">
    <source>
        <dbReference type="SAM" id="Phobius"/>
    </source>
</evidence>
<organism evidence="2 3">
    <name type="scientific">Prauserella cavernicola</name>
    <dbReference type="NCBI Taxonomy" id="2800127"/>
    <lineage>
        <taxon>Bacteria</taxon>
        <taxon>Bacillati</taxon>
        <taxon>Actinomycetota</taxon>
        <taxon>Actinomycetes</taxon>
        <taxon>Pseudonocardiales</taxon>
        <taxon>Pseudonocardiaceae</taxon>
        <taxon>Prauserella</taxon>
    </lineage>
</organism>
<accession>A0A934QYS1</accession>
<feature type="transmembrane region" description="Helical" evidence="1">
    <location>
        <begin position="12"/>
        <end position="34"/>
    </location>
</feature>
<keyword evidence="1" id="KW-0812">Transmembrane</keyword>
<evidence type="ECO:0000313" key="3">
    <source>
        <dbReference type="Proteomes" id="UP000635245"/>
    </source>
</evidence>
<feature type="transmembrane region" description="Helical" evidence="1">
    <location>
        <begin position="94"/>
        <end position="113"/>
    </location>
</feature>
<dbReference type="AlphaFoldDB" id="A0A934QYS1"/>
<gene>
    <name evidence="2" type="ORF">JHE00_32195</name>
</gene>
<reference evidence="2" key="1">
    <citation type="submission" date="2020-12" db="EMBL/GenBank/DDBJ databases">
        <title>Prauserella sp. ASG 168, a novel actinomycete isolated from cave rock.</title>
        <authorList>
            <person name="Suriyachadkun C."/>
        </authorList>
    </citation>
    <scope>NUCLEOTIDE SEQUENCE</scope>
    <source>
        <strain evidence="2">ASG 168</strain>
    </source>
</reference>
<feature type="transmembrane region" description="Helical" evidence="1">
    <location>
        <begin position="189"/>
        <end position="213"/>
    </location>
</feature>
<keyword evidence="1" id="KW-0472">Membrane</keyword>
<dbReference type="InterPro" id="IPR009339">
    <property type="entry name" value="DUF998"/>
</dbReference>
<keyword evidence="1" id="KW-1133">Transmembrane helix</keyword>
<feature type="transmembrane region" description="Helical" evidence="1">
    <location>
        <begin position="62"/>
        <end position="82"/>
    </location>
</feature>
<dbReference type="Pfam" id="PF06197">
    <property type="entry name" value="DUF998"/>
    <property type="match status" value="1"/>
</dbReference>
<feature type="transmembrane region" description="Helical" evidence="1">
    <location>
        <begin position="162"/>
        <end position="183"/>
    </location>
</feature>
<dbReference type="EMBL" id="JAENJH010000012">
    <property type="protein sequence ID" value="MBK1789016.1"/>
    <property type="molecule type" value="Genomic_DNA"/>
</dbReference>
<sequence length="228" mass="24213">MPPALHRLHTLAAVRVVGFTLVGVATLAHLGWALEFVLDTGLSPAHSAPDDLSAPGQPYRELFRALELVAGIAFLLSCAPLARLAPVQWQARSTIAVIAVLGVVLVARSAFTLDCAGALTGACTADFSPAHHVHVATSVLLHVIYVAGPLSLLLWWEGRWRVVPVLVAAVESAALLAVVVVRLVGSGQFLGLVLRLQLLAGTAVLVTGAFYLFTVARDVRDRWQDARQ</sequence>
<dbReference type="Proteomes" id="UP000635245">
    <property type="component" value="Unassembled WGS sequence"/>
</dbReference>
<protein>
    <submittedName>
        <fullName evidence="2">DUF998 domain-containing protein</fullName>
    </submittedName>
</protein>
<feature type="transmembrane region" description="Helical" evidence="1">
    <location>
        <begin position="133"/>
        <end position="155"/>
    </location>
</feature>
<name>A0A934QYS1_9PSEU</name>